<dbReference type="PANTHER" id="PTHR11548:SF1">
    <property type="entry name" value="THYMIDYLATE SYNTHASE 1"/>
    <property type="match status" value="1"/>
</dbReference>
<dbReference type="GO" id="GO:0005829">
    <property type="term" value="C:cytosol"/>
    <property type="evidence" value="ECO:0007669"/>
    <property type="project" value="TreeGrafter"/>
</dbReference>
<feature type="active site" description="Nucleophile" evidence="4">
    <location>
        <position position="192"/>
    </location>
</feature>
<dbReference type="Proteomes" id="UP000315112">
    <property type="component" value="Unassembled WGS sequence"/>
</dbReference>
<feature type="binding site" evidence="4">
    <location>
        <position position="322"/>
    </location>
    <ligand>
        <name>(6R)-5,10-methylene-5,6,7,8-tetrahydrofolate</name>
        <dbReference type="ChEBI" id="CHEBI:15636"/>
    </ligand>
</feature>
<dbReference type="InterPro" id="IPR036926">
    <property type="entry name" value="Thymidate_synth/dCMP_Mease_sf"/>
</dbReference>
<dbReference type="EMBL" id="CP046904">
    <property type="protein sequence ID" value="QGZ37595.1"/>
    <property type="molecule type" value="Genomic_DNA"/>
</dbReference>
<dbReference type="PRINTS" id="PR00108">
    <property type="entry name" value="THYMDSNTHASE"/>
</dbReference>
<keyword evidence="4" id="KW-0963">Cytoplasm</keyword>
<dbReference type="RefSeq" id="WP_145879528.1">
    <property type="nucleotide sequence ID" value="NZ_CP046904.1"/>
</dbReference>
<keyword evidence="3 4" id="KW-0808">Transferase</keyword>
<comment type="pathway">
    <text evidence="4">Pyrimidine metabolism; dTTP biosynthesis.</text>
</comment>
<dbReference type="InterPro" id="IPR045097">
    <property type="entry name" value="Thymidate_synth/dCMP_Mease"/>
</dbReference>
<comment type="similarity">
    <text evidence="4">Belongs to the thymidylate synthase family. Bacterial-type ThyA subfamily.</text>
</comment>
<dbReference type="GO" id="GO:0006235">
    <property type="term" value="P:dTTP biosynthetic process"/>
    <property type="evidence" value="ECO:0007669"/>
    <property type="project" value="UniProtKB-UniRule"/>
</dbReference>
<evidence type="ECO:0000256" key="3">
    <source>
        <dbReference type="ARBA" id="ARBA00022679"/>
    </source>
</evidence>
<feature type="binding site" evidence="4">
    <location>
        <position position="217"/>
    </location>
    <ligand>
        <name>(6R)-5,10-methylene-5,6,7,8-tetrahydrofolate</name>
        <dbReference type="ChEBI" id="CHEBI:15636"/>
    </ligand>
</feature>
<dbReference type="AlphaFoldDB" id="A0A562PHY5"/>
<sequence>MQQYQQLIETVLAEGTWQDNRTGIRTLSVPGAMMRFDLAKGFPAVTTKKLAFKSVVGELCAFLRASRSAADFRALGCKVWDQNANENAQWLANPFRTGTDDLGPVYGVQWRQWPGYKVLDADAAEQIAAARRNGFTEVAPLVVDGVNKVLMYKAIDQLRECLDTIVHNPSSRRILFHGWNPAVLDQVALPACHLLYQFIPNPATKEISLCLYVRSNDIGLGTPFNIAEGAALLHLVGRLTGYTPRWFTYFIGDAHIYENHLDMVKEQLKRAPLPLPKLAIADRVPEFAATGKYEPEWLEKIEPSDFSLEGYQHHPPLTAPMAV</sequence>
<dbReference type="GO" id="GO:0032259">
    <property type="term" value="P:methylation"/>
    <property type="evidence" value="ECO:0007669"/>
    <property type="project" value="UniProtKB-KW"/>
</dbReference>
<keyword evidence="9" id="KW-1185">Reference proteome</keyword>
<reference evidence="7" key="2">
    <citation type="submission" date="2019-07" db="EMBL/GenBank/DDBJ databases">
        <authorList>
            <person name="Whitman W."/>
            <person name="Huntemann M."/>
            <person name="Clum A."/>
            <person name="Pillay M."/>
            <person name="Palaniappan K."/>
            <person name="Varghese N."/>
            <person name="Mikhailova N."/>
            <person name="Stamatis D."/>
            <person name="Reddy T."/>
            <person name="Daum C."/>
            <person name="Shapiro N."/>
            <person name="Ivanova N."/>
            <person name="Kyrpides N."/>
            <person name="Woyke T."/>
        </authorList>
    </citation>
    <scope>NUCLEOTIDE SEQUENCE</scope>
    <source>
        <strain evidence="7">CGMCC 1.10685</strain>
    </source>
</reference>
<dbReference type="InterPro" id="IPR023451">
    <property type="entry name" value="Thymidate_synth/dCMP_Mease_dom"/>
</dbReference>
<dbReference type="OrthoDB" id="9774633at2"/>
<feature type="binding site" evidence="4">
    <location>
        <begin position="172"/>
        <end position="173"/>
    </location>
    <ligand>
        <name>dUMP</name>
        <dbReference type="ChEBI" id="CHEBI:246422"/>
        <note>ligand shared between dimeric partners</note>
    </ligand>
</feature>
<evidence type="ECO:0000256" key="4">
    <source>
        <dbReference type="HAMAP-Rule" id="MF_00008"/>
    </source>
</evidence>
<feature type="binding site" description="in other chain" evidence="4">
    <location>
        <position position="225"/>
    </location>
    <ligand>
        <name>dUMP</name>
        <dbReference type="ChEBI" id="CHEBI:246422"/>
        <note>ligand shared between dimeric partners</note>
    </ligand>
</feature>
<reference evidence="7 8" key="1">
    <citation type="journal article" date="2015" name="Stand. Genomic Sci.">
        <title>Genomic Encyclopedia of Bacterial and Archaeal Type Strains, Phase III: the genomes of soil and plant-associated and newly described type strains.</title>
        <authorList>
            <person name="Whitman W.B."/>
            <person name="Woyke T."/>
            <person name="Klenk H.P."/>
            <person name="Zhou Y."/>
            <person name="Lilburn T.G."/>
            <person name="Beck B.J."/>
            <person name="De Vos P."/>
            <person name="Vandamme P."/>
            <person name="Eisen J.A."/>
            <person name="Garrity G."/>
            <person name="Hugenholtz P."/>
            <person name="Kyrpides N.C."/>
        </authorList>
    </citation>
    <scope>NUCLEOTIDE SEQUENCE [LARGE SCALE GENOMIC DNA]</scope>
    <source>
        <strain evidence="7 8">CGMCC 1.10685</strain>
    </source>
</reference>
<dbReference type="CDD" id="cd00351">
    <property type="entry name" value="TS_Pyrimidine_HMase"/>
    <property type="match status" value="1"/>
</dbReference>
<accession>A0A562PHY5</accession>
<dbReference type="EC" id="2.1.1.45" evidence="1 4"/>
<dbReference type="Proteomes" id="UP000437862">
    <property type="component" value="Chromosome"/>
</dbReference>
<name>A0A562PHY5_9BURK</name>
<evidence type="ECO:0000313" key="9">
    <source>
        <dbReference type="Proteomes" id="UP000437862"/>
    </source>
</evidence>
<dbReference type="GO" id="GO:0004799">
    <property type="term" value="F:thymidylate synthase activity"/>
    <property type="evidence" value="ECO:0007669"/>
    <property type="project" value="UniProtKB-UniRule"/>
</dbReference>
<dbReference type="Gene3D" id="3.30.572.10">
    <property type="entry name" value="Thymidylate synthase/dCMP hydroxymethylase domain"/>
    <property type="match status" value="1"/>
</dbReference>
<evidence type="ECO:0000313" key="8">
    <source>
        <dbReference type="Proteomes" id="UP000315112"/>
    </source>
</evidence>
<dbReference type="UniPathway" id="UPA00575"/>
<organism evidence="7 8">
    <name type="scientific">Pseudoduganella flava</name>
    <dbReference type="NCBI Taxonomy" id="871742"/>
    <lineage>
        <taxon>Bacteria</taxon>
        <taxon>Pseudomonadati</taxon>
        <taxon>Pseudomonadota</taxon>
        <taxon>Betaproteobacteria</taxon>
        <taxon>Burkholderiales</taxon>
        <taxon>Oxalobacteraceae</taxon>
        <taxon>Telluria group</taxon>
        <taxon>Pseudoduganella</taxon>
    </lineage>
</organism>
<dbReference type="Pfam" id="PF00303">
    <property type="entry name" value="Thymidylat_synt"/>
    <property type="match status" value="1"/>
</dbReference>
<protein>
    <recommendedName>
        <fullName evidence="1 4">Thymidylate synthase</fullName>
        <shortName evidence="4">TS</shortName>
        <shortName evidence="4">TSase</shortName>
        <ecNumber evidence="1 4">2.1.1.45</ecNumber>
    </recommendedName>
</protein>
<feature type="binding site" description="in other chain" evidence="4">
    <location>
        <begin position="214"/>
        <end position="217"/>
    </location>
    <ligand>
        <name>dUMP</name>
        <dbReference type="ChEBI" id="CHEBI:246422"/>
        <note>ligand shared between dimeric partners</note>
    </ligand>
</feature>
<comment type="catalytic activity">
    <reaction evidence="4">
        <text>dUMP + (6R)-5,10-methylene-5,6,7,8-tetrahydrofolate = 7,8-dihydrofolate + dTMP</text>
        <dbReference type="Rhea" id="RHEA:12104"/>
        <dbReference type="ChEBI" id="CHEBI:15636"/>
        <dbReference type="ChEBI" id="CHEBI:57451"/>
        <dbReference type="ChEBI" id="CHEBI:63528"/>
        <dbReference type="ChEBI" id="CHEBI:246422"/>
        <dbReference type="EC" id="2.1.1.45"/>
    </reaction>
</comment>
<comment type="subcellular location">
    <subcellularLocation>
        <location evidence="4">Cytoplasm</location>
    </subcellularLocation>
</comment>
<proteinExistence type="inferred from homology"/>
<keyword evidence="4" id="KW-0545">Nucleotide biosynthesis</keyword>
<comment type="function">
    <text evidence="4">Catalyzes the reductive methylation of 2'-deoxyuridine-5'-monophosphate (dUMP) to 2'-deoxythymidine-5'-monophosphate (dTMP) while utilizing 5,10-methylenetetrahydrofolate (mTHF) as the methyl donor and reductant in the reaction, yielding dihydrofolate (DHF) as a by-product. This enzymatic reaction provides an intracellular de novo source of dTMP, an essential precursor for DNA biosynthesis.</text>
</comment>
<dbReference type="PANTHER" id="PTHR11548">
    <property type="entry name" value="THYMIDYLATE SYNTHASE 1"/>
    <property type="match status" value="1"/>
</dbReference>
<feature type="binding site" description="in other chain" evidence="4">
    <location>
        <position position="21"/>
    </location>
    <ligand>
        <name>dUMP</name>
        <dbReference type="ChEBI" id="CHEBI:246422"/>
        <note>ligand shared between dimeric partners</note>
    </ligand>
</feature>
<evidence type="ECO:0000256" key="1">
    <source>
        <dbReference type="ARBA" id="ARBA00011947"/>
    </source>
</evidence>
<gene>
    <name evidence="4" type="primary">thyA</name>
    <name evidence="6" type="ORF">GO485_00035</name>
    <name evidence="7" type="ORF">IP92_04563</name>
</gene>
<dbReference type="InterPro" id="IPR000398">
    <property type="entry name" value="Thymidylate_synthase"/>
</dbReference>
<comment type="caution">
    <text evidence="4">Lacks conserved residue(s) required for the propagation of feature annotation.</text>
</comment>
<evidence type="ECO:0000256" key="2">
    <source>
        <dbReference type="ARBA" id="ARBA00022603"/>
    </source>
</evidence>
<dbReference type="HAMAP" id="MF_00008">
    <property type="entry name" value="Thymidy_synth_bact"/>
    <property type="match status" value="1"/>
</dbReference>
<dbReference type="SUPFAM" id="SSF55831">
    <property type="entry name" value="Thymidylate synthase/dCMP hydroxymethylase"/>
    <property type="match status" value="1"/>
</dbReference>
<evidence type="ECO:0000313" key="6">
    <source>
        <dbReference type="EMBL" id="QGZ37595.1"/>
    </source>
</evidence>
<dbReference type="NCBIfam" id="TIGR03284">
    <property type="entry name" value="thym_sym"/>
    <property type="match status" value="1"/>
</dbReference>
<evidence type="ECO:0000259" key="5">
    <source>
        <dbReference type="Pfam" id="PF00303"/>
    </source>
</evidence>
<reference evidence="6 9" key="3">
    <citation type="submission" date="2019-12" db="EMBL/GenBank/DDBJ databases">
        <title>Draft Genome Sequences of Six Type Strains of the Genus Massilia.</title>
        <authorList>
            <person name="Miess H."/>
            <person name="Frediansyah A."/>
            <person name="Goeker M."/>
            <person name="Gross H."/>
        </authorList>
    </citation>
    <scope>NUCLEOTIDE SEQUENCE [LARGE SCALE GENOMIC DNA]</scope>
    <source>
        <strain evidence="6 9">DSM 26639</strain>
    </source>
</reference>
<keyword evidence="2 4" id="KW-0489">Methyltransferase</keyword>
<dbReference type="EMBL" id="VLKW01000010">
    <property type="protein sequence ID" value="TWI44044.1"/>
    <property type="molecule type" value="Genomic_DNA"/>
</dbReference>
<dbReference type="GO" id="GO:0006231">
    <property type="term" value="P:dTMP biosynthetic process"/>
    <property type="evidence" value="ECO:0007669"/>
    <property type="project" value="UniProtKB-UniRule"/>
</dbReference>
<evidence type="ECO:0000313" key="7">
    <source>
        <dbReference type="EMBL" id="TWI44044.1"/>
    </source>
</evidence>
<comment type="subunit">
    <text evidence="4">Homodimer.</text>
</comment>
<feature type="binding site" description="in other chain" evidence="4">
    <location>
        <begin position="255"/>
        <end position="257"/>
    </location>
    <ligand>
        <name>dUMP</name>
        <dbReference type="ChEBI" id="CHEBI:246422"/>
        <note>ligand shared between dimeric partners</note>
    </ligand>
</feature>
<dbReference type="NCBIfam" id="NF010393">
    <property type="entry name" value="PRK13821.1"/>
    <property type="match status" value="1"/>
</dbReference>
<feature type="domain" description="Thymidylate synthase/dCMP hydroxymethylase" evidence="5">
    <location>
        <begin position="2"/>
        <end position="323"/>
    </location>
</feature>